<dbReference type="RefSeq" id="WP_189571776.1">
    <property type="nucleotide sequence ID" value="NZ_BMXU01000001.1"/>
</dbReference>
<dbReference type="SUPFAM" id="SSF53254">
    <property type="entry name" value="Phosphoglycerate mutase-like"/>
    <property type="match status" value="1"/>
</dbReference>
<dbReference type="InterPro" id="IPR029033">
    <property type="entry name" value="His_PPase_superfam"/>
</dbReference>
<dbReference type="InterPro" id="IPR050275">
    <property type="entry name" value="PGM_Phosphatase"/>
</dbReference>
<name>A0ABV7MDK2_9PROT</name>
<organism evidence="1 2">
    <name type="scientific">Parvularcula lutaonensis</name>
    <dbReference type="NCBI Taxonomy" id="491923"/>
    <lineage>
        <taxon>Bacteria</taxon>
        <taxon>Pseudomonadati</taxon>
        <taxon>Pseudomonadota</taxon>
        <taxon>Alphaproteobacteria</taxon>
        <taxon>Parvularculales</taxon>
        <taxon>Parvularculaceae</taxon>
        <taxon>Parvularcula</taxon>
    </lineage>
</organism>
<dbReference type="Proteomes" id="UP001595607">
    <property type="component" value="Unassembled WGS sequence"/>
</dbReference>
<dbReference type="EMBL" id="JBHRVA010000002">
    <property type="protein sequence ID" value="MFC3302852.1"/>
    <property type="molecule type" value="Genomic_DNA"/>
</dbReference>
<dbReference type="SMART" id="SM00855">
    <property type="entry name" value="PGAM"/>
    <property type="match status" value="1"/>
</dbReference>
<proteinExistence type="predicted"/>
<reference evidence="2" key="1">
    <citation type="journal article" date="2019" name="Int. J. Syst. Evol. Microbiol.">
        <title>The Global Catalogue of Microorganisms (GCM) 10K type strain sequencing project: providing services to taxonomists for standard genome sequencing and annotation.</title>
        <authorList>
            <consortium name="The Broad Institute Genomics Platform"/>
            <consortium name="The Broad Institute Genome Sequencing Center for Infectious Disease"/>
            <person name="Wu L."/>
            <person name="Ma J."/>
        </authorList>
    </citation>
    <scope>NUCLEOTIDE SEQUENCE [LARGE SCALE GENOMIC DNA]</scope>
    <source>
        <strain evidence="2">KCTC 22245</strain>
    </source>
</reference>
<dbReference type="InterPro" id="IPR013078">
    <property type="entry name" value="His_Pase_superF_clade-1"/>
</dbReference>
<dbReference type="Pfam" id="PF00300">
    <property type="entry name" value="His_Phos_1"/>
    <property type="match status" value="1"/>
</dbReference>
<accession>A0ABV7MDK2</accession>
<evidence type="ECO:0000313" key="1">
    <source>
        <dbReference type="EMBL" id="MFC3302852.1"/>
    </source>
</evidence>
<evidence type="ECO:0000313" key="2">
    <source>
        <dbReference type="Proteomes" id="UP001595607"/>
    </source>
</evidence>
<dbReference type="PANTHER" id="PTHR48100:SF1">
    <property type="entry name" value="HISTIDINE PHOSPHATASE FAMILY PROTEIN-RELATED"/>
    <property type="match status" value="1"/>
</dbReference>
<keyword evidence="2" id="KW-1185">Reference proteome</keyword>
<dbReference type="Gene3D" id="3.40.50.1240">
    <property type="entry name" value="Phosphoglycerate mutase-like"/>
    <property type="match status" value="1"/>
</dbReference>
<comment type="caution">
    <text evidence="1">The sequence shown here is derived from an EMBL/GenBank/DDBJ whole genome shotgun (WGS) entry which is preliminary data.</text>
</comment>
<protein>
    <submittedName>
        <fullName evidence="1">Histidine phosphatase family protein</fullName>
    </submittedName>
</protein>
<gene>
    <name evidence="1" type="ORF">ACFONP_08915</name>
</gene>
<dbReference type="CDD" id="cd07067">
    <property type="entry name" value="HP_PGM_like"/>
    <property type="match status" value="1"/>
</dbReference>
<dbReference type="PANTHER" id="PTHR48100">
    <property type="entry name" value="BROAD-SPECIFICITY PHOSPHATASE YOR283W-RELATED"/>
    <property type="match status" value="1"/>
</dbReference>
<sequence>MTDGSELPLTGRRRLYLLRHGHVDYFAPGLEDFTQVPLTEEGRSQAALAGKALAGVRFDAAFNSGLPRTAETLSIVLDQQDSALQPVSIEGFAEIRGGKVKVETPEELCARLAFSFDGADEEGASFLPGGELFADAEARIVDAYQSLITDHAWKTGILVAHEGVNRILLAHLTGGGLGALGHFEQDLCGINVLDFDVVPSGEGVEVERVILKAVNLTVHDPIKERLPRTSLEHLFGIDFGGARPRKGL</sequence>